<evidence type="ECO:0000313" key="4">
    <source>
        <dbReference type="Proteomes" id="UP000886885"/>
    </source>
</evidence>
<keyword evidence="1" id="KW-0560">Oxidoreductase</keyword>
<dbReference type="PANTHER" id="PTHR13847">
    <property type="entry name" value="SARCOSINE DEHYDROGENASE-RELATED"/>
    <property type="match status" value="1"/>
</dbReference>
<dbReference type="GO" id="GO:0005737">
    <property type="term" value="C:cytoplasm"/>
    <property type="evidence" value="ECO:0007669"/>
    <property type="project" value="TreeGrafter"/>
</dbReference>
<reference evidence="3" key="1">
    <citation type="journal article" date="2020" name="bioRxiv">
        <title>Hybrid origin of Populus tomentosa Carr. identified through genome sequencing and phylogenomic analysis.</title>
        <authorList>
            <person name="An X."/>
            <person name="Gao K."/>
            <person name="Chen Z."/>
            <person name="Li J."/>
            <person name="Yang X."/>
            <person name="Yang X."/>
            <person name="Zhou J."/>
            <person name="Guo T."/>
            <person name="Zhao T."/>
            <person name="Huang S."/>
            <person name="Miao D."/>
            <person name="Khan W.U."/>
            <person name="Rao P."/>
            <person name="Ye M."/>
            <person name="Lei B."/>
            <person name="Liao W."/>
            <person name="Wang J."/>
            <person name="Ji L."/>
            <person name="Li Y."/>
            <person name="Guo B."/>
            <person name="Mustafa N.S."/>
            <person name="Li S."/>
            <person name="Yun Q."/>
            <person name="Keller S.R."/>
            <person name="Mao J."/>
            <person name="Zhang R."/>
            <person name="Strauss S.H."/>
        </authorList>
    </citation>
    <scope>NUCLEOTIDE SEQUENCE</scope>
    <source>
        <strain evidence="3">GM15</strain>
        <tissue evidence="3">Leaf</tissue>
    </source>
</reference>
<comment type="caution">
    <text evidence="3">The sequence shown here is derived from an EMBL/GenBank/DDBJ whole genome shotgun (WGS) entry which is preliminary data.</text>
</comment>
<evidence type="ECO:0000259" key="2">
    <source>
        <dbReference type="Pfam" id="PF01266"/>
    </source>
</evidence>
<gene>
    <name evidence="3" type="ORF">POTOM_020700</name>
</gene>
<proteinExistence type="predicted"/>
<dbReference type="FunFam" id="3.30.9.10:FF:000033">
    <property type="entry name" value="Putative oxidoreductase C1F5.03c"/>
    <property type="match status" value="1"/>
</dbReference>
<feature type="domain" description="FAD dependent oxidoreductase" evidence="2">
    <location>
        <begin position="7"/>
        <end position="352"/>
    </location>
</feature>
<dbReference type="OrthoDB" id="498204at2759"/>
<name>A0A8X8D0R6_POPTO</name>
<dbReference type="FunFam" id="3.50.50.60:FF:000360">
    <property type="entry name" value="FAD-dependent oxidoreductase family protein"/>
    <property type="match status" value="1"/>
</dbReference>
<protein>
    <recommendedName>
        <fullName evidence="2">FAD dependent oxidoreductase domain-containing protein</fullName>
    </recommendedName>
</protein>
<dbReference type="EMBL" id="JAAWWB010000010">
    <property type="protein sequence ID" value="KAG6773422.1"/>
    <property type="molecule type" value="Genomic_DNA"/>
</dbReference>
<evidence type="ECO:0000313" key="3">
    <source>
        <dbReference type="EMBL" id="KAG6773422.1"/>
    </source>
</evidence>
<dbReference type="GO" id="GO:0016491">
    <property type="term" value="F:oxidoreductase activity"/>
    <property type="evidence" value="ECO:0007669"/>
    <property type="project" value="UniProtKB-KW"/>
</dbReference>
<dbReference type="InterPro" id="IPR006076">
    <property type="entry name" value="FAD-dep_OxRdtase"/>
</dbReference>
<keyword evidence="4" id="KW-1185">Reference proteome</keyword>
<dbReference type="AlphaFoldDB" id="A0A8X8D0R6"/>
<organism evidence="3 4">
    <name type="scientific">Populus tomentosa</name>
    <name type="common">Chinese white poplar</name>
    <dbReference type="NCBI Taxonomy" id="118781"/>
    <lineage>
        <taxon>Eukaryota</taxon>
        <taxon>Viridiplantae</taxon>
        <taxon>Streptophyta</taxon>
        <taxon>Embryophyta</taxon>
        <taxon>Tracheophyta</taxon>
        <taxon>Spermatophyta</taxon>
        <taxon>Magnoliopsida</taxon>
        <taxon>eudicotyledons</taxon>
        <taxon>Gunneridae</taxon>
        <taxon>Pentapetalae</taxon>
        <taxon>rosids</taxon>
        <taxon>fabids</taxon>
        <taxon>Malpighiales</taxon>
        <taxon>Salicaceae</taxon>
        <taxon>Saliceae</taxon>
        <taxon>Populus</taxon>
    </lineage>
</organism>
<evidence type="ECO:0000256" key="1">
    <source>
        <dbReference type="ARBA" id="ARBA00023002"/>
    </source>
</evidence>
<dbReference type="PANTHER" id="PTHR13847:SF150">
    <property type="entry name" value="OXIDOREDUCTASE TDA3-RELATED"/>
    <property type="match status" value="1"/>
</dbReference>
<dbReference type="Pfam" id="PF01266">
    <property type="entry name" value="DAO"/>
    <property type="match status" value="1"/>
</dbReference>
<accession>A0A8X8D0R6</accession>
<sequence length="378" mass="40083">MDPQPKRVAVCGGGVIGVCTAYFLAKKGAAVTLIEKSSVACAASGKSGGFLALDWCDGGPLSSLARASFNLHRSLAEELNGTESYGYRPLTTLSLTITESGKQGQSSRVQNLPSWVDGPARDLRAIGSTETTAQVHPQMFTKTLLSKAVEKYGVEVVIGKVESVGVEVGRVDSVVLEGGRVIESDSVVLALGPWSGKFEMLCSLFRVYGLRAHSIVLEPKEPDAITPHALFLSYYPAQGGKPMDPEVYPRPSGEVYLCGMSSEVEVPEDPEQIVGDPESLEVLKRVAGTVSSHLVEGEARLKAEQACFLPCTEDSVPVIGEIPGVKGCYVATGHNCWGILNGPATGAAMAELIVDGQSTIVDLARFSPARFVGRRRKS</sequence>
<dbReference type="Proteomes" id="UP000886885">
    <property type="component" value="Chromosome 5D"/>
</dbReference>